<organism evidence="1 2">
    <name type="scientific">Aspergillus glaucus CBS 516.65</name>
    <dbReference type="NCBI Taxonomy" id="1160497"/>
    <lineage>
        <taxon>Eukaryota</taxon>
        <taxon>Fungi</taxon>
        <taxon>Dikarya</taxon>
        <taxon>Ascomycota</taxon>
        <taxon>Pezizomycotina</taxon>
        <taxon>Eurotiomycetes</taxon>
        <taxon>Eurotiomycetidae</taxon>
        <taxon>Eurotiales</taxon>
        <taxon>Aspergillaceae</taxon>
        <taxon>Aspergillus</taxon>
        <taxon>Aspergillus subgen. Aspergillus</taxon>
    </lineage>
</organism>
<protein>
    <submittedName>
        <fullName evidence="1">Uncharacterized protein</fullName>
    </submittedName>
</protein>
<accession>A0A1L9V4M5</accession>
<dbReference type="OrthoDB" id="76567at2759"/>
<reference evidence="2" key="1">
    <citation type="journal article" date="2017" name="Genome Biol.">
        <title>Comparative genomics reveals high biological diversity and specific adaptations in the industrially and medically important fungal genus Aspergillus.</title>
        <authorList>
            <person name="de Vries R.P."/>
            <person name="Riley R."/>
            <person name="Wiebenga A."/>
            <person name="Aguilar-Osorio G."/>
            <person name="Amillis S."/>
            <person name="Uchima C.A."/>
            <person name="Anderluh G."/>
            <person name="Asadollahi M."/>
            <person name="Askin M."/>
            <person name="Barry K."/>
            <person name="Battaglia E."/>
            <person name="Bayram O."/>
            <person name="Benocci T."/>
            <person name="Braus-Stromeyer S.A."/>
            <person name="Caldana C."/>
            <person name="Canovas D."/>
            <person name="Cerqueira G.C."/>
            <person name="Chen F."/>
            <person name="Chen W."/>
            <person name="Choi C."/>
            <person name="Clum A."/>
            <person name="Dos Santos R.A."/>
            <person name="Damasio A.R."/>
            <person name="Diallinas G."/>
            <person name="Emri T."/>
            <person name="Fekete E."/>
            <person name="Flipphi M."/>
            <person name="Freyberg S."/>
            <person name="Gallo A."/>
            <person name="Gournas C."/>
            <person name="Habgood R."/>
            <person name="Hainaut M."/>
            <person name="Harispe M.L."/>
            <person name="Henrissat B."/>
            <person name="Hilden K.S."/>
            <person name="Hope R."/>
            <person name="Hossain A."/>
            <person name="Karabika E."/>
            <person name="Karaffa L."/>
            <person name="Karanyi Z."/>
            <person name="Krasevec N."/>
            <person name="Kuo A."/>
            <person name="Kusch H."/>
            <person name="LaButti K."/>
            <person name="Lagendijk E.L."/>
            <person name="Lapidus A."/>
            <person name="Levasseur A."/>
            <person name="Lindquist E."/>
            <person name="Lipzen A."/>
            <person name="Logrieco A.F."/>
            <person name="MacCabe A."/>
            <person name="Maekelae M.R."/>
            <person name="Malavazi I."/>
            <person name="Melin P."/>
            <person name="Meyer V."/>
            <person name="Mielnichuk N."/>
            <person name="Miskei M."/>
            <person name="Molnar A.P."/>
            <person name="Mule G."/>
            <person name="Ngan C.Y."/>
            <person name="Orejas M."/>
            <person name="Orosz E."/>
            <person name="Ouedraogo J.P."/>
            <person name="Overkamp K.M."/>
            <person name="Park H.-S."/>
            <person name="Perrone G."/>
            <person name="Piumi F."/>
            <person name="Punt P.J."/>
            <person name="Ram A.F."/>
            <person name="Ramon A."/>
            <person name="Rauscher S."/>
            <person name="Record E."/>
            <person name="Riano-Pachon D.M."/>
            <person name="Robert V."/>
            <person name="Roehrig J."/>
            <person name="Ruller R."/>
            <person name="Salamov A."/>
            <person name="Salih N.S."/>
            <person name="Samson R.A."/>
            <person name="Sandor E."/>
            <person name="Sanguinetti M."/>
            <person name="Schuetze T."/>
            <person name="Sepcic K."/>
            <person name="Shelest E."/>
            <person name="Sherlock G."/>
            <person name="Sophianopoulou V."/>
            <person name="Squina F.M."/>
            <person name="Sun H."/>
            <person name="Susca A."/>
            <person name="Todd R.B."/>
            <person name="Tsang A."/>
            <person name="Unkles S.E."/>
            <person name="van de Wiele N."/>
            <person name="van Rossen-Uffink D."/>
            <person name="Oliveira J.V."/>
            <person name="Vesth T.C."/>
            <person name="Visser J."/>
            <person name="Yu J.-H."/>
            <person name="Zhou M."/>
            <person name="Andersen M.R."/>
            <person name="Archer D.B."/>
            <person name="Baker S.E."/>
            <person name="Benoit I."/>
            <person name="Brakhage A.A."/>
            <person name="Braus G.H."/>
            <person name="Fischer R."/>
            <person name="Frisvad J.C."/>
            <person name="Goldman G.H."/>
            <person name="Houbraken J."/>
            <person name="Oakley B."/>
            <person name="Pocsi I."/>
            <person name="Scazzocchio C."/>
            <person name="Seiboth B."/>
            <person name="vanKuyk P.A."/>
            <person name="Wortman J."/>
            <person name="Dyer P.S."/>
            <person name="Grigoriev I.V."/>
        </authorList>
    </citation>
    <scope>NUCLEOTIDE SEQUENCE [LARGE SCALE GENOMIC DNA]</scope>
    <source>
        <strain evidence="2">CBS 516.65</strain>
    </source>
</reference>
<evidence type="ECO:0000313" key="1">
    <source>
        <dbReference type="EMBL" id="OJJ78782.1"/>
    </source>
</evidence>
<dbReference type="Proteomes" id="UP000184300">
    <property type="component" value="Unassembled WGS sequence"/>
</dbReference>
<sequence length="87" mass="9774">MTITPAAFYQPTVVFESGWSEPREQIYSSAELWLKGTEGTYQVGERFLYSDLARGCGSFGDQNITFEIDALRLAATQTMRLDGWKPA</sequence>
<dbReference type="GeneID" id="34456230"/>
<dbReference type="AlphaFoldDB" id="A0A1L9V4M5"/>
<proteinExistence type="predicted"/>
<gene>
    <name evidence="1" type="ORF">ASPGLDRAFT_1186094</name>
</gene>
<dbReference type="RefSeq" id="XP_022395480.1">
    <property type="nucleotide sequence ID" value="XM_022539969.1"/>
</dbReference>
<name>A0A1L9V4M5_ASPGL</name>
<keyword evidence="2" id="KW-1185">Reference proteome</keyword>
<evidence type="ECO:0000313" key="2">
    <source>
        <dbReference type="Proteomes" id="UP000184300"/>
    </source>
</evidence>
<dbReference type="EMBL" id="KV878927">
    <property type="protein sequence ID" value="OJJ78782.1"/>
    <property type="molecule type" value="Genomic_DNA"/>
</dbReference>
<dbReference type="VEuPathDB" id="FungiDB:ASPGLDRAFT_1186094"/>